<name>A0A8J3E710_9PROT</name>
<dbReference type="SMART" id="SM00382">
    <property type="entry name" value="AAA"/>
    <property type="match status" value="1"/>
</dbReference>
<evidence type="ECO:0000256" key="7">
    <source>
        <dbReference type="ARBA" id="ARBA00023136"/>
    </source>
</evidence>
<dbReference type="PANTHER" id="PTHR43297">
    <property type="entry name" value="OLIGOPEPTIDE TRANSPORT ATP-BINDING PROTEIN APPD"/>
    <property type="match status" value="1"/>
</dbReference>
<organism evidence="9 10">
    <name type="scientific">Aliidongia dinghuensis</name>
    <dbReference type="NCBI Taxonomy" id="1867774"/>
    <lineage>
        <taxon>Bacteria</taxon>
        <taxon>Pseudomonadati</taxon>
        <taxon>Pseudomonadota</taxon>
        <taxon>Alphaproteobacteria</taxon>
        <taxon>Rhodospirillales</taxon>
        <taxon>Dongiaceae</taxon>
        <taxon>Aliidongia</taxon>
    </lineage>
</organism>
<dbReference type="InterPro" id="IPR003439">
    <property type="entry name" value="ABC_transporter-like_ATP-bd"/>
</dbReference>
<evidence type="ECO:0000256" key="4">
    <source>
        <dbReference type="ARBA" id="ARBA00022475"/>
    </source>
</evidence>
<evidence type="ECO:0000256" key="3">
    <source>
        <dbReference type="ARBA" id="ARBA00022448"/>
    </source>
</evidence>
<reference evidence="9" key="2">
    <citation type="submission" date="2020-09" db="EMBL/GenBank/DDBJ databases">
        <authorList>
            <person name="Sun Q."/>
            <person name="Zhou Y."/>
        </authorList>
    </citation>
    <scope>NUCLEOTIDE SEQUENCE</scope>
    <source>
        <strain evidence="9">CGMCC 1.15725</strain>
    </source>
</reference>
<dbReference type="Pfam" id="PF08352">
    <property type="entry name" value="oligo_HPY"/>
    <property type="match status" value="1"/>
</dbReference>
<dbReference type="SUPFAM" id="SSF52540">
    <property type="entry name" value="P-loop containing nucleoside triphosphate hydrolases"/>
    <property type="match status" value="1"/>
</dbReference>
<evidence type="ECO:0000313" key="10">
    <source>
        <dbReference type="Proteomes" id="UP000646365"/>
    </source>
</evidence>
<dbReference type="EMBL" id="BMJQ01000032">
    <property type="protein sequence ID" value="GGF50122.1"/>
    <property type="molecule type" value="Genomic_DNA"/>
</dbReference>
<dbReference type="RefSeq" id="WP_189052436.1">
    <property type="nucleotide sequence ID" value="NZ_BMJQ01000032.1"/>
</dbReference>
<reference evidence="9" key="1">
    <citation type="journal article" date="2014" name="Int. J. Syst. Evol. Microbiol.">
        <title>Complete genome sequence of Corynebacterium casei LMG S-19264T (=DSM 44701T), isolated from a smear-ripened cheese.</title>
        <authorList>
            <consortium name="US DOE Joint Genome Institute (JGI-PGF)"/>
            <person name="Walter F."/>
            <person name="Albersmeier A."/>
            <person name="Kalinowski J."/>
            <person name="Ruckert C."/>
        </authorList>
    </citation>
    <scope>NUCLEOTIDE SEQUENCE</scope>
    <source>
        <strain evidence="9">CGMCC 1.15725</strain>
    </source>
</reference>
<dbReference type="AlphaFoldDB" id="A0A8J3E710"/>
<comment type="caution">
    <text evidence="9">The sequence shown here is derived from an EMBL/GenBank/DDBJ whole genome shotgun (WGS) entry which is preliminary data.</text>
</comment>
<dbReference type="InterPro" id="IPR003593">
    <property type="entry name" value="AAA+_ATPase"/>
</dbReference>
<evidence type="ECO:0000256" key="1">
    <source>
        <dbReference type="ARBA" id="ARBA00004417"/>
    </source>
</evidence>
<evidence type="ECO:0000256" key="6">
    <source>
        <dbReference type="ARBA" id="ARBA00022840"/>
    </source>
</evidence>
<dbReference type="GO" id="GO:0016887">
    <property type="term" value="F:ATP hydrolysis activity"/>
    <property type="evidence" value="ECO:0007669"/>
    <property type="project" value="InterPro"/>
</dbReference>
<dbReference type="PANTHER" id="PTHR43297:SF7">
    <property type="entry name" value="D,D-DIPEPTIDE TRANSPORT ATP-BINDING PROTEIN DDPD-RELATED"/>
    <property type="match status" value="1"/>
</dbReference>
<keyword evidence="3" id="KW-0813">Transport</keyword>
<dbReference type="NCBIfam" id="TIGR01727">
    <property type="entry name" value="oligo_HPY"/>
    <property type="match status" value="1"/>
</dbReference>
<keyword evidence="6 9" id="KW-0067">ATP-binding</keyword>
<comment type="subcellular location">
    <subcellularLocation>
        <location evidence="1">Cell inner membrane</location>
        <topology evidence="1">Peripheral membrane protein</topology>
    </subcellularLocation>
</comment>
<dbReference type="GO" id="GO:0015833">
    <property type="term" value="P:peptide transport"/>
    <property type="evidence" value="ECO:0007669"/>
    <property type="project" value="InterPro"/>
</dbReference>
<dbReference type="GO" id="GO:0005524">
    <property type="term" value="F:ATP binding"/>
    <property type="evidence" value="ECO:0007669"/>
    <property type="project" value="UniProtKB-KW"/>
</dbReference>
<dbReference type="GO" id="GO:0005886">
    <property type="term" value="C:plasma membrane"/>
    <property type="evidence" value="ECO:0007669"/>
    <property type="project" value="UniProtKB-SubCell"/>
</dbReference>
<evidence type="ECO:0000256" key="2">
    <source>
        <dbReference type="ARBA" id="ARBA00005417"/>
    </source>
</evidence>
<dbReference type="PROSITE" id="PS50893">
    <property type="entry name" value="ABC_TRANSPORTER_2"/>
    <property type="match status" value="1"/>
</dbReference>
<comment type="similarity">
    <text evidence="2">Belongs to the ABC transporter superfamily.</text>
</comment>
<dbReference type="InterPro" id="IPR027417">
    <property type="entry name" value="P-loop_NTPase"/>
</dbReference>
<evidence type="ECO:0000256" key="5">
    <source>
        <dbReference type="ARBA" id="ARBA00022741"/>
    </source>
</evidence>
<evidence type="ECO:0000259" key="8">
    <source>
        <dbReference type="PROSITE" id="PS50893"/>
    </source>
</evidence>
<evidence type="ECO:0000313" key="9">
    <source>
        <dbReference type="EMBL" id="GGF50122.1"/>
    </source>
</evidence>
<dbReference type="InterPro" id="IPR013563">
    <property type="entry name" value="Oligopep_ABC_C"/>
</dbReference>
<sequence length="336" mass="36282">MAATKIAERPATAVRKGEPILAVDDLRVEFRTDSGKVAAVNGVSFSLNAGEIVGIVGESGSGKSQILMSLMGLLAKNGQASGSVKLRGQEILGMRDEELDKLRGASMSMIFQDPMTSLNPFLRISTQLTEVLVKHRGMGKDEAMKRAIEMLDAVSIPDAARRIRLYPHEFSGGMRQRVMISMALLCQPAILFADEPTTALDVTVQAQILDLMKDLSADLGTTVVLVTHDLGVVASLCDRVIVLYGGRIMESGPAEELFADPKHPYTRGLLNSTPRLDEQTHGELHTIPGQPPAVAKEAAGCPFEPRCAFREPRCKTVRPILQDNGTRSVACHVVSL</sequence>
<dbReference type="InterPro" id="IPR050388">
    <property type="entry name" value="ABC_Ni/Peptide_Import"/>
</dbReference>
<proteinExistence type="inferred from homology"/>
<dbReference type="FunFam" id="3.40.50.300:FF:000016">
    <property type="entry name" value="Oligopeptide ABC transporter ATP-binding component"/>
    <property type="match status" value="1"/>
</dbReference>
<gene>
    <name evidence="9" type="primary">oppD</name>
    <name evidence="9" type="ORF">GCM10011611_65660</name>
</gene>
<keyword evidence="10" id="KW-1185">Reference proteome</keyword>
<dbReference type="CDD" id="cd03257">
    <property type="entry name" value="ABC_NikE_OppD_transporters"/>
    <property type="match status" value="1"/>
</dbReference>
<accession>A0A8J3E710</accession>
<dbReference type="Gene3D" id="3.40.50.300">
    <property type="entry name" value="P-loop containing nucleotide triphosphate hydrolases"/>
    <property type="match status" value="1"/>
</dbReference>
<keyword evidence="5" id="KW-0547">Nucleotide-binding</keyword>
<feature type="domain" description="ABC transporter" evidence="8">
    <location>
        <begin position="21"/>
        <end position="270"/>
    </location>
</feature>
<dbReference type="Pfam" id="PF00005">
    <property type="entry name" value="ABC_tran"/>
    <property type="match status" value="1"/>
</dbReference>
<dbReference type="PROSITE" id="PS00211">
    <property type="entry name" value="ABC_TRANSPORTER_1"/>
    <property type="match status" value="1"/>
</dbReference>
<keyword evidence="7" id="KW-0472">Membrane</keyword>
<keyword evidence="4" id="KW-1003">Cell membrane</keyword>
<dbReference type="GO" id="GO:0055085">
    <property type="term" value="P:transmembrane transport"/>
    <property type="evidence" value="ECO:0007669"/>
    <property type="project" value="UniProtKB-ARBA"/>
</dbReference>
<protein>
    <submittedName>
        <fullName evidence="9">Oligopeptide ABC transporter ATP-binding protein OppD</fullName>
    </submittedName>
</protein>
<dbReference type="InterPro" id="IPR017871">
    <property type="entry name" value="ABC_transporter-like_CS"/>
</dbReference>
<dbReference type="Proteomes" id="UP000646365">
    <property type="component" value="Unassembled WGS sequence"/>
</dbReference>